<organism evidence="2 3">
    <name type="scientific">Lichtheimia corymbifera JMRC:FSU:9682</name>
    <dbReference type="NCBI Taxonomy" id="1263082"/>
    <lineage>
        <taxon>Eukaryota</taxon>
        <taxon>Fungi</taxon>
        <taxon>Fungi incertae sedis</taxon>
        <taxon>Mucoromycota</taxon>
        <taxon>Mucoromycotina</taxon>
        <taxon>Mucoromycetes</taxon>
        <taxon>Mucorales</taxon>
        <taxon>Lichtheimiaceae</taxon>
        <taxon>Lichtheimia</taxon>
    </lineage>
</organism>
<dbReference type="PANTHER" id="PTHR13164">
    <property type="entry name" value="CALICYLIN BINDING PROTEIN"/>
    <property type="match status" value="1"/>
</dbReference>
<reference evidence="2" key="1">
    <citation type="submission" date="2013-08" db="EMBL/GenBank/DDBJ databases">
        <title>Gene expansion shapes genome architecture in the human pathogen Lichtheimia corymbifera: an evolutionary genomics analysis in the ancient terrestrial Mucorales (Mucoromycotina).</title>
        <authorList>
            <person name="Schwartze V.U."/>
            <person name="Winter S."/>
            <person name="Shelest E."/>
            <person name="Marcet-Houben M."/>
            <person name="Horn F."/>
            <person name="Wehner S."/>
            <person name="Hoffmann K."/>
            <person name="Riege K."/>
            <person name="Sammeth M."/>
            <person name="Nowrousian M."/>
            <person name="Valiante V."/>
            <person name="Linde J."/>
            <person name="Jacobsen I.D."/>
            <person name="Marz M."/>
            <person name="Brakhage A.A."/>
            <person name="Gabaldon T."/>
            <person name="Bocker S."/>
            <person name="Voigt K."/>
        </authorList>
    </citation>
    <scope>NUCLEOTIDE SEQUENCE [LARGE SCALE GENOMIC DNA]</scope>
    <source>
        <strain evidence="2">FSU 9682</strain>
    </source>
</reference>
<dbReference type="OrthoDB" id="164025at2759"/>
<dbReference type="STRING" id="1263082.A0A068S068"/>
<name>A0A068S068_9FUNG</name>
<dbReference type="Gene3D" id="2.60.40.790">
    <property type="match status" value="1"/>
</dbReference>
<protein>
    <recommendedName>
        <fullName evidence="1">CS domain-containing protein</fullName>
    </recommendedName>
</protein>
<feature type="domain" description="CS" evidence="1">
    <location>
        <begin position="134"/>
        <end position="228"/>
    </location>
</feature>
<dbReference type="VEuPathDB" id="FungiDB:LCOR_06533.1"/>
<dbReference type="PROSITE" id="PS51203">
    <property type="entry name" value="CS"/>
    <property type="match status" value="1"/>
</dbReference>
<comment type="caution">
    <text evidence="2">The sequence shown here is derived from an EMBL/GenBank/DDBJ whole genome shotgun (WGS) entry which is preliminary data.</text>
</comment>
<dbReference type="SUPFAM" id="SSF49764">
    <property type="entry name" value="HSP20-like chaperones"/>
    <property type="match status" value="1"/>
</dbReference>
<keyword evidence="3" id="KW-1185">Reference proteome</keyword>
<evidence type="ECO:0000313" key="2">
    <source>
        <dbReference type="EMBL" id="CDH55390.1"/>
    </source>
</evidence>
<dbReference type="Pfam" id="PF04969">
    <property type="entry name" value="CS"/>
    <property type="match status" value="1"/>
</dbReference>
<dbReference type="InterPro" id="IPR052289">
    <property type="entry name" value="Calcyclin-binding_UBL-bridge"/>
</dbReference>
<dbReference type="InterPro" id="IPR008978">
    <property type="entry name" value="HSP20-like_chaperone"/>
</dbReference>
<dbReference type="Proteomes" id="UP000027586">
    <property type="component" value="Unassembled WGS sequence"/>
</dbReference>
<accession>A0A068S068</accession>
<sequence>MYVYNASAECTVVLRMIPGHLSWANETTLDFFPLHIHTYLIPLYNLLTPPLKQPNNIPLQYPLLFSPLMSIRPSDDLQADIAELESLIAMTTRPNILQTLEKLRNSLHEQQQQNMSPSIRTPIQRSKAKAHTVYITTGYGWCQTKETVIIYLTVKNAFKLSPGQYTMDVQRRSIQLDIMEHEGANYNFRISQLNGQVIPEKTKIKLKDSKLIIYLYKENHGREWNDIRLKTTRDVYDELQRAEGKGAKTPPPPTPMTNMDLYCMG</sequence>
<proteinExistence type="predicted"/>
<evidence type="ECO:0000313" key="3">
    <source>
        <dbReference type="Proteomes" id="UP000027586"/>
    </source>
</evidence>
<dbReference type="AlphaFoldDB" id="A0A068S068"/>
<dbReference type="PANTHER" id="PTHR13164:SF3">
    <property type="entry name" value="CALCYCLIN-BINDING PROTEIN"/>
    <property type="match status" value="1"/>
</dbReference>
<evidence type="ECO:0000259" key="1">
    <source>
        <dbReference type="PROSITE" id="PS51203"/>
    </source>
</evidence>
<dbReference type="GO" id="GO:0005634">
    <property type="term" value="C:nucleus"/>
    <property type="evidence" value="ECO:0007669"/>
    <property type="project" value="TreeGrafter"/>
</dbReference>
<gene>
    <name evidence="2" type="ORF">LCOR_06533.1</name>
</gene>
<dbReference type="EMBL" id="CBTN010000029">
    <property type="protein sequence ID" value="CDH55390.1"/>
    <property type="molecule type" value="Genomic_DNA"/>
</dbReference>
<dbReference type="InterPro" id="IPR007052">
    <property type="entry name" value="CS_dom"/>
</dbReference>